<keyword evidence="13" id="KW-1185">Reference proteome</keyword>
<keyword evidence="5 9" id="KW-0547">Nucleotide-binding</keyword>
<keyword evidence="4" id="KW-0677">Repeat</keyword>
<dbReference type="SMART" id="SM00382">
    <property type="entry name" value="AAA"/>
    <property type="match status" value="3"/>
</dbReference>
<evidence type="ECO:0000313" key="13">
    <source>
        <dbReference type="Proteomes" id="UP001595816"/>
    </source>
</evidence>
<keyword evidence="8" id="KW-0472">Membrane</keyword>
<feature type="binding site" evidence="9">
    <location>
        <begin position="473"/>
        <end position="480"/>
    </location>
    <ligand>
        <name>ATP</name>
        <dbReference type="ChEBI" id="CHEBI:30616"/>
    </ligand>
</feature>
<evidence type="ECO:0000256" key="7">
    <source>
        <dbReference type="ARBA" id="ARBA00022989"/>
    </source>
</evidence>
<accession>A0ABV8LKC8</accession>
<dbReference type="SUPFAM" id="SSF52540">
    <property type="entry name" value="P-loop containing nucleoside triphosphate hydrolases"/>
    <property type="match status" value="3"/>
</dbReference>
<evidence type="ECO:0000256" key="6">
    <source>
        <dbReference type="ARBA" id="ARBA00022840"/>
    </source>
</evidence>
<evidence type="ECO:0000313" key="12">
    <source>
        <dbReference type="EMBL" id="MFC4131441.1"/>
    </source>
</evidence>
<keyword evidence="3" id="KW-0812">Transmembrane</keyword>
<evidence type="ECO:0000256" key="10">
    <source>
        <dbReference type="SAM" id="MobiDB-lite"/>
    </source>
</evidence>
<evidence type="ECO:0000256" key="5">
    <source>
        <dbReference type="ARBA" id="ARBA00022741"/>
    </source>
</evidence>
<evidence type="ECO:0000256" key="8">
    <source>
        <dbReference type="ARBA" id="ARBA00023136"/>
    </source>
</evidence>
<organism evidence="12 13">
    <name type="scientific">Hamadaea flava</name>
    <dbReference type="NCBI Taxonomy" id="1742688"/>
    <lineage>
        <taxon>Bacteria</taxon>
        <taxon>Bacillati</taxon>
        <taxon>Actinomycetota</taxon>
        <taxon>Actinomycetes</taxon>
        <taxon>Micromonosporales</taxon>
        <taxon>Micromonosporaceae</taxon>
        <taxon>Hamadaea</taxon>
    </lineage>
</organism>
<reference evidence="13" key="1">
    <citation type="journal article" date="2019" name="Int. J. Syst. Evol. Microbiol.">
        <title>The Global Catalogue of Microorganisms (GCM) 10K type strain sequencing project: providing services to taxonomists for standard genome sequencing and annotation.</title>
        <authorList>
            <consortium name="The Broad Institute Genomics Platform"/>
            <consortium name="The Broad Institute Genome Sequencing Center for Infectious Disease"/>
            <person name="Wu L."/>
            <person name="Ma J."/>
        </authorList>
    </citation>
    <scope>NUCLEOTIDE SEQUENCE [LARGE SCALE GENOMIC DNA]</scope>
    <source>
        <strain evidence="13">CGMCC 4.7289</strain>
    </source>
</reference>
<dbReference type="PANTHER" id="PTHR22683">
    <property type="entry name" value="SPORULATION PROTEIN RELATED"/>
    <property type="match status" value="1"/>
</dbReference>
<keyword evidence="7" id="KW-1133">Transmembrane helix</keyword>
<dbReference type="NCBIfam" id="TIGR03924">
    <property type="entry name" value="T7SS_EccC_a"/>
    <property type="match status" value="1"/>
</dbReference>
<dbReference type="InterPro" id="IPR023837">
    <property type="entry name" value="EccCb-like_Actinobacteria"/>
</dbReference>
<sequence>MRRPRRNAPPFPAGEIVLEPPSEIPEPEGGMGARMMMILPMMAGAVAMMLLFAGNSGGILRIITGGLLGVAMLGMVGTQFSRFAGSSKGEMTKLRRGYLFELAGVRRTVRSAIRTQRAAEYFRHPEPGLLWSLVDSSRLWERRAADPDFGQVRLGLGARDLATPLVPPPFVPVEKAEPVSAGALRRFLSTYRQVDQLPIVVALDGFASVHLHGDLEQARHVARAIVAQAAFFHAPDDLLIGACAGDKSRFLWEWVKWLPHAAHPENTDALGALRLVTTSLAALEAMLEETLSTRPRFNPAATEVSIDGPHVLVVVDGAETAGSDHLAADGGVEGATVVWIGGEPPRHPDRSTLVLKVGADGRLTATTHAGSQVLGYADDLPLVVSECLAHQLSPLRLARASSGEQAMTFTHDLTDLLDIPDPYALDPEVTWQPRPNRQRLRVPIGVGPEGERIELDLKESAQDGMGPHGLLIGATGSGKSELLRTMVLALAVTHPPEILNFVLVDFKGGATFTKLDLLPHTSAVITNLADELPLVDRMTDAINGELVRRQELLRRAGNYASLRDYERARLAGVPLEPVPSLLIVCDEFSELLSAKPDFIDMFVQIGRLGRSLGVHLLLASQRLEEGRLRGLDTHLSYRIGLRTFSPMESRAVLGVTDAYELPRAPGHGFLKFGVEAFIRFRAAYVSGVHRRTQAAAVPETAVTVAPFVSGYVAKPTATVETQSPDAEDDLEAVTGDTLLDIVTERLAGHGSPAHQVWLPPLSDSVPVDAVIGELATVPGLGLTTADPARRGTLEALAGVVDRPFEQRREALRFQLSGAAGHIVVIGAPQTGKSTLVRSVILGLALTHTPDQVQFYCVDFGGGGLSALADLPHVGSVATRREPDLLRRTVAELVALLADREQFFVEHRVDSVAAFRRRAAAGEFGDERCADVFLVVDGWLTLRNEFEDLEPKVHDLANRGLTYGIHVVAAANRWFDLRPSVRDLFGSRVELRLGDPSDSAIGRRAAANVPQDVPGRGITSDSYQFLSALPSISSAGPTVDQAVSLIRTAWSGGIAPRVRLLPERVEYAEVLAAAADRPEVPIGLGEADLRPVYLDLDADPHFLIFGETECGKSAFLRMLGRSIADRRTPDQARIIALDYRRSLLGTIPQSHLIGYATSADQGKQMLAEAYGSLRKRLPGADITPEQLRARDWWTGPELFVLVDDFDLVAGEKNPLVVLQELLPSAREVGLHVVIAKRGGSSGRSAFDQTLVRLKEVNTPGLVMSGDKNEGPILGNVRASQLPPGRAWLVTRKEGARLIQASWLDSPHGTS</sequence>
<feature type="domain" description="FtsK" evidence="11">
    <location>
        <begin position="808"/>
        <end position="999"/>
    </location>
</feature>
<dbReference type="EMBL" id="JBHSAY010000006">
    <property type="protein sequence ID" value="MFC4131441.1"/>
    <property type="molecule type" value="Genomic_DNA"/>
</dbReference>
<dbReference type="InterPro" id="IPR023836">
    <property type="entry name" value="EccCa-like_Actinobacteria"/>
</dbReference>
<dbReference type="Gene3D" id="3.40.50.300">
    <property type="entry name" value="P-loop containing nucleotide triphosphate hydrolases"/>
    <property type="match status" value="4"/>
</dbReference>
<dbReference type="InterPro" id="IPR027417">
    <property type="entry name" value="P-loop_NTPase"/>
</dbReference>
<feature type="binding site" evidence="9">
    <location>
        <begin position="1105"/>
        <end position="1112"/>
    </location>
    <ligand>
        <name>ATP</name>
        <dbReference type="ChEBI" id="CHEBI:30616"/>
    </ligand>
</feature>
<feature type="domain" description="FtsK" evidence="11">
    <location>
        <begin position="1088"/>
        <end position="1269"/>
    </location>
</feature>
<dbReference type="InterPro" id="IPR002543">
    <property type="entry name" value="FtsK_dom"/>
</dbReference>
<feature type="binding site" evidence="9">
    <location>
        <begin position="826"/>
        <end position="833"/>
    </location>
    <ligand>
        <name>ATP</name>
        <dbReference type="ChEBI" id="CHEBI:30616"/>
    </ligand>
</feature>
<dbReference type="RefSeq" id="WP_253763613.1">
    <property type="nucleotide sequence ID" value="NZ_JAMZDZ010000001.1"/>
</dbReference>
<protein>
    <submittedName>
        <fullName evidence="12">Type VII secretion protein EccCa</fullName>
    </submittedName>
</protein>
<dbReference type="InterPro" id="IPR003593">
    <property type="entry name" value="AAA+_ATPase"/>
</dbReference>
<comment type="subcellular location">
    <subcellularLocation>
        <location evidence="1">Cell membrane</location>
        <topology evidence="1">Multi-pass membrane protein</topology>
    </subcellularLocation>
</comment>
<dbReference type="PANTHER" id="PTHR22683:SF1">
    <property type="entry name" value="TYPE VII SECRETION SYSTEM PROTEIN ESSC"/>
    <property type="match status" value="1"/>
</dbReference>
<evidence type="ECO:0000256" key="4">
    <source>
        <dbReference type="ARBA" id="ARBA00022737"/>
    </source>
</evidence>
<gene>
    <name evidence="12" type="primary">eccCa</name>
    <name evidence="12" type="ORF">ACFOZ4_12580</name>
</gene>
<evidence type="ECO:0000256" key="1">
    <source>
        <dbReference type="ARBA" id="ARBA00004651"/>
    </source>
</evidence>
<dbReference type="Pfam" id="PF01580">
    <property type="entry name" value="FtsK_SpoIIIE"/>
    <property type="match status" value="3"/>
</dbReference>
<dbReference type="Proteomes" id="UP001595816">
    <property type="component" value="Unassembled WGS sequence"/>
</dbReference>
<dbReference type="InterPro" id="IPR050206">
    <property type="entry name" value="FtsK/SpoIIIE/SftA"/>
</dbReference>
<evidence type="ECO:0000256" key="2">
    <source>
        <dbReference type="ARBA" id="ARBA00022475"/>
    </source>
</evidence>
<dbReference type="NCBIfam" id="TIGR03925">
    <property type="entry name" value="T7SS_EccC_b"/>
    <property type="match status" value="1"/>
</dbReference>
<proteinExistence type="predicted"/>
<feature type="region of interest" description="Disordered" evidence="10">
    <location>
        <begin position="1"/>
        <end position="24"/>
    </location>
</feature>
<keyword evidence="6 9" id="KW-0067">ATP-binding</keyword>
<keyword evidence="2" id="KW-1003">Cell membrane</keyword>
<evidence type="ECO:0000256" key="9">
    <source>
        <dbReference type="PROSITE-ProRule" id="PRU00289"/>
    </source>
</evidence>
<comment type="caution">
    <text evidence="12">The sequence shown here is derived from an EMBL/GenBank/DDBJ whole genome shotgun (WGS) entry which is preliminary data.</text>
</comment>
<feature type="domain" description="FtsK" evidence="11">
    <location>
        <begin position="450"/>
        <end position="650"/>
    </location>
</feature>
<dbReference type="PROSITE" id="PS50901">
    <property type="entry name" value="FTSK"/>
    <property type="match status" value="3"/>
</dbReference>
<evidence type="ECO:0000256" key="3">
    <source>
        <dbReference type="ARBA" id="ARBA00022692"/>
    </source>
</evidence>
<evidence type="ECO:0000259" key="11">
    <source>
        <dbReference type="PROSITE" id="PS50901"/>
    </source>
</evidence>
<name>A0ABV8LKC8_9ACTN</name>